<keyword evidence="6 9" id="KW-0822">Tryptophan biosynthesis</keyword>
<dbReference type="EMBL" id="LQQC01000010">
    <property type="protein sequence ID" value="KXZ58446.1"/>
    <property type="molecule type" value="Genomic_DNA"/>
</dbReference>
<dbReference type="InterPro" id="IPR013785">
    <property type="entry name" value="Aldolase_TIM"/>
</dbReference>
<evidence type="ECO:0000259" key="10">
    <source>
        <dbReference type="Pfam" id="PF00697"/>
    </source>
</evidence>
<evidence type="ECO:0000256" key="6">
    <source>
        <dbReference type="ARBA" id="ARBA00022822"/>
    </source>
</evidence>
<evidence type="ECO:0000256" key="9">
    <source>
        <dbReference type="HAMAP-Rule" id="MF_00135"/>
    </source>
</evidence>
<gene>
    <name evidence="9 11" type="primary">trpF</name>
    <name evidence="11" type="ORF">Bravens_01495</name>
    <name evidence="12" type="ORF">CYJ40_00235</name>
</gene>
<dbReference type="AlphaFoldDB" id="A0A150H8L2"/>
<keyword evidence="7 9" id="KW-0057">Aromatic amino acid biosynthesis</keyword>
<evidence type="ECO:0000256" key="2">
    <source>
        <dbReference type="ARBA" id="ARBA00004664"/>
    </source>
</evidence>
<comment type="caution">
    <text evidence="11">The sequence shown here is derived from an EMBL/GenBank/DDBJ whole genome shotgun (WGS) entry which is preliminary data.</text>
</comment>
<keyword evidence="14" id="KW-1185">Reference proteome</keyword>
<keyword evidence="8 9" id="KW-0413">Isomerase</keyword>
<evidence type="ECO:0000256" key="4">
    <source>
        <dbReference type="ARBA" id="ARBA00022272"/>
    </source>
</evidence>
<dbReference type="STRING" id="1176165.GCA_001584405_01891"/>
<dbReference type="CDD" id="cd00405">
    <property type="entry name" value="PRAI"/>
    <property type="match status" value="1"/>
</dbReference>
<comment type="similarity">
    <text evidence="9">Belongs to the TrpF family.</text>
</comment>
<feature type="domain" description="N-(5'phosphoribosyl) anthranilate isomerase (PRAI)" evidence="10">
    <location>
        <begin position="7"/>
        <end position="202"/>
    </location>
</feature>
<accession>A0A150H8L2</accession>
<dbReference type="InterPro" id="IPR011060">
    <property type="entry name" value="RibuloseP-bd_barrel"/>
</dbReference>
<dbReference type="PANTHER" id="PTHR42894">
    <property type="entry name" value="N-(5'-PHOSPHORIBOSYL)ANTHRANILATE ISOMERASE"/>
    <property type="match status" value="1"/>
</dbReference>
<reference evidence="11 14" key="1">
    <citation type="submission" date="2016-01" db="EMBL/GenBank/DDBJ databases">
        <title>Use of Whole Genome Sequencing to ascertain that Brevibacterium massiliense (Roux, Raoult 2009) is a later heterotypic synonym of Brevibacterium ravenspurgense (Mages 2008).</title>
        <authorList>
            <person name="Bernier A.-M."/>
            <person name="Burdz T."/>
            <person name="Huynh C."/>
            <person name="Pachecho A.L."/>
            <person name="Wiebe D."/>
            <person name="Bonner C."/>
            <person name="Bernard K."/>
        </authorList>
    </citation>
    <scope>NUCLEOTIDE SEQUENCE [LARGE SCALE GENOMIC DNA]</scope>
    <source>
        <strain evidence="11 14">CCUG56047</strain>
    </source>
</reference>
<evidence type="ECO:0000256" key="8">
    <source>
        <dbReference type="ARBA" id="ARBA00023235"/>
    </source>
</evidence>
<evidence type="ECO:0000256" key="5">
    <source>
        <dbReference type="ARBA" id="ARBA00022605"/>
    </source>
</evidence>
<dbReference type="Pfam" id="PF00697">
    <property type="entry name" value="PRAI"/>
    <property type="match status" value="1"/>
</dbReference>
<evidence type="ECO:0000313" key="14">
    <source>
        <dbReference type="Proteomes" id="UP000243589"/>
    </source>
</evidence>
<evidence type="ECO:0000313" key="11">
    <source>
        <dbReference type="EMBL" id="KXZ58446.1"/>
    </source>
</evidence>
<dbReference type="Proteomes" id="UP000243589">
    <property type="component" value="Unassembled WGS sequence"/>
</dbReference>
<dbReference type="HAMAP" id="MF_00135">
    <property type="entry name" value="PRAI"/>
    <property type="match status" value="1"/>
</dbReference>
<comment type="pathway">
    <text evidence="2 9">Amino-acid biosynthesis; L-tryptophan biosynthesis; L-tryptophan from chorismate: step 3/5.</text>
</comment>
<evidence type="ECO:0000313" key="12">
    <source>
        <dbReference type="EMBL" id="PKY71146.1"/>
    </source>
</evidence>
<dbReference type="EC" id="5.3.1.24" evidence="3 9"/>
<dbReference type="EMBL" id="PKGO01000001">
    <property type="protein sequence ID" value="PKY71146.1"/>
    <property type="molecule type" value="Genomic_DNA"/>
</dbReference>
<dbReference type="PATRIC" id="fig|479117.4.peg.1481"/>
<dbReference type="Gene3D" id="3.20.20.70">
    <property type="entry name" value="Aldolase class I"/>
    <property type="match status" value="1"/>
</dbReference>
<organism evidence="11 14">
    <name type="scientific">Brevibacterium ravenspurgense</name>
    <dbReference type="NCBI Taxonomy" id="479117"/>
    <lineage>
        <taxon>Bacteria</taxon>
        <taxon>Bacillati</taxon>
        <taxon>Actinomycetota</taxon>
        <taxon>Actinomycetes</taxon>
        <taxon>Micrococcales</taxon>
        <taxon>Brevibacteriaceae</taxon>
        <taxon>Brevibacterium</taxon>
    </lineage>
</organism>
<dbReference type="InterPro" id="IPR044643">
    <property type="entry name" value="TrpF_fam"/>
</dbReference>
<proteinExistence type="inferred from homology"/>
<dbReference type="GO" id="GO:0000162">
    <property type="term" value="P:L-tryptophan biosynthetic process"/>
    <property type="evidence" value="ECO:0007669"/>
    <property type="project" value="UniProtKB-UniRule"/>
</dbReference>
<evidence type="ECO:0000256" key="7">
    <source>
        <dbReference type="ARBA" id="ARBA00023141"/>
    </source>
</evidence>
<comment type="catalytic activity">
    <reaction evidence="1 9">
        <text>N-(5-phospho-beta-D-ribosyl)anthranilate = 1-(2-carboxyphenylamino)-1-deoxy-D-ribulose 5-phosphate</text>
        <dbReference type="Rhea" id="RHEA:21540"/>
        <dbReference type="ChEBI" id="CHEBI:18277"/>
        <dbReference type="ChEBI" id="CHEBI:58613"/>
        <dbReference type="EC" id="5.3.1.24"/>
    </reaction>
</comment>
<sequence length="216" mass="22730">MTDSLFVKICGVRTRGDVRAAVEAGADALGIMHYEPSPRHVDADTAEQLVTWIHEAGSALAVLVVFDMDAADAASMAQRIGADALQLHGHYEHSDFSAARAAAPGLKLWRAVSLAHDPEAHAGAFGDDLLLLDAPAPGAGQRWDQTQLHERDRGPFVLAGGLNPDNVAQAAESSGAIGVDVSSGVESSRGVKDHALIRTFIDKARSVRKSAAPRQS</sequence>
<keyword evidence="5 9" id="KW-0028">Amino-acid biosynthesis</keyword>
<evidence type="ECO:0000256" key="1">
    <source>
        <dbReference type="ARBA" id="ARBA00001164"/>
    </source>
</evidence>
<name>A0A150H8L2_9MICO</name>
<protein>
    <recommendedName>
        <fullName evidence="4 9">N-(5'-phosphoribosyl)anthranilate isomerase</fullName>
        <shortName evidence="9">PRAI</shortName>
        <ecNumber evidence="3 9">5.3.1.24</ecNumber>
    </recommendedName>
</protein>
<dbReference type="PANTHER" id="PTHR42894:SF1">
    <property type="entry name" value="N-(5'-PHOSPHORIBOSYL)ANTHRANILATE ISOMERASE"/>
    <property type="match status" value="1"/>
</dbReference>
<dbReference type="GO" id="GO:0004640">
    <property type="term" value="F:phosphoribosylanthranilate isomerase activity"/>
    <property type="evidence" value="ECO:0007669"/>
    <property type="project" value="UniProtKB-UniRule"/>
</dbReference>
<dbReference type="UniPathway" id="UPA00035">
    <property type="reaction ID" value="UER00042"/>
</dbReference>
<dbReference type="InterPro" id="IPR001240">
    <property type="entry name" value="PRAI_dom"/>
</dbReference>
<dbReference type="Proteomes" id="UP000242755">
    <property type="component" value="Unassembled WGS sequence"/>
</dbReference>
<reference evidence="12 13" key="2">
    <citation type="submission" date="2017-12" db="EMBL/GenBank/DDBJ databases">
        <title>Phylogenetic diversity of female urinary microbiome.</title>
        <authorList>
            <person name="Thomas-White K."/>
            <person name="Wolfe A.J."/>
        </authorList>
    </citation>
    <scope>NUCLEOTIDE SEQUENCE [LARGE SCALE GENOMIC DNA]</scope>
    <source>
        <strain evidence="12 13">UMB0426</strain>
    </source>
</reference>
<dbReference type="SUPFAM" id="SSF51366">
    <property type="entry name" value="Ribulose-phoshate binding barrel"/>
    <property type="match status" value="1"/>
</dbReference>
<evidence type="ECO:0000256" key="3">
    <source>
        <dbReference type="ARBA" id="ARBA00012572"/>
    </source>
</evidence>
<evidence type="ECO:0000313" key="13">
    <source>
        <dbReference type="Proteomes" id="UP000242755"/>
    </source>
</evidence>
<dbReference type="RefSeq" id="WP_062021905.1">
    <property type="nucleotide sequence ID" value="NZ_LQQC01000010.1"/>
</dbReference>